<organism evidence="6 7">
    <name type="scientific">Cladophialophora psammophila CBS 110553</name>
    <dbReference type="NCBI Taxonomy" id="1182543"/>
    <lineage>
        <taxon>Eukaryota</taxon>
        <taxon>Fungi</taxon>
        <taxon>Dikarya</taxon>
        <taxon>Ascomycota</taxon>
        <taxon>Pezizomycotina</taxon>
        <taxon>Eurotiomycetes</taxon>
        <taxon>Chaetothyriomycetidae</taxon>
        <taxon>Chaetothyriales</taxon>
        <taxon>Herpotrichiellaceae</taxon>
        <taxon>Cladophialophora</taxon>
    </lineage>
</organism>
<evidence type="ECO:0000259" key="5">
    <source>
        <dbReference type="PROSITE" id="PS51767"/>
    </source>
</evidence>
<reference evidence="6 7" key="1">
    <citation type="submission" date="2013-03" db="EMBL/GenBank/DDBJ databases">
        <title>The Genome Sequence of Cladophialophora psammophila CBS 110553.</title>
        <authorList>
            <consortium name="The Broad Institute Genomics Platform"/>
            <person name="Cuomo C."/>
            <person name="de Hoog S."/>
            <person name="Gorbushina A."/>
            <person name="Walker B."/>
            <person name="Young S.K."/>
            <person name="Zeng Q."/>
            <person name="Gargeya S."/>
            <person name="Fitzgerald M."/>
            <person name="Haas B."/>
            <person name="Abouelleil A."/>
            <person name="Allen A.W."/>
            <person name="Alvarado L."/>
            <person name="Arachchi H.M."/>
            <person name="Berlin A.M."/>
            <person name="Chapman S.B."/>
            <person name="Gainer-Dewar J."/>
            <person name="Goldberg J."/>
            <person name="Griggs A."/>
            <person name="Gujja S."/>
            <person name="Hansen M."/>
            <person name="Howarth C."/>
            <person name="Imamovic A."/>
            <person name="Ireland A."/>
            <person name="Larimer J."/>
            <person name="McCowan C."/>
            <person name="Murphy C."/>
            <person name="Pearson M."/>
            <person name="Poon T.W."/>
            <person name="Priest M."/>
            <person name="Roberts A."/>
            <person name="Saif S."/>
            <person name="Shea T."/>
            <person name="Sisk P."/>
            <person name="Sykes S."/>
            <person name="Wortman J."/>
            <person name="Nusbaum C."/>
            <person name="Birren B."/>
        </authorList>
    </citation>
    <scope>NUCLEOTIDE SEQUENCE [LARGE SCALE GENOMIC DNA]</scope>
    <source>
        <strain evidence="6 7">CBS 110553</strain>
    </source>
</reference>
<feature type="disulfide bond" evidence="3">
    <location>
        <begin position="338"/>
        <end position="379"/>
    </location>
</feature>
<dbReference type="PANTHER" id="PTHR47966:SF65">
    <property type="entry name" value="ASPARTIC-TYPE ENDOPEPTIDASE"/>
    <property type="match status" value="1"/>
</dbReference>
<sequence>MVSLKLLLFICLLGPSSALPTYEERDGPNSYIALPFTRKLSASPAGRKRQAFSSPLTPLSSSYYIDVTIGTPPQPLSLVLDTGSSDVWAYSPAAASSCPGCTESYYDPAQSSTAKERPDIGVFNISYGTPNSGVLGTYYSDTLSTSGVSANIILGVATTAHSGDPAGGIMGISLSANEASFYQSDVIYDGYIDSLYKQGLIAVRAYSIYFNEPGRQFSISSLTLLISSLSVVTASTDETPGTIIFGGYDRTKWTGTLTPFPLVEPSPEGAYELDIEGPVIAFELGGQAYELPNTQHYTVLLDTGTFLTRLPATQFATLATALEAELIDSDTNLYAVSCKLADLDGGLAFAFSGPNGDVTIAVPWKEVVIFESDLPDGVCLLGFIPEQDDLGFYIIGDSTLRSAYLLYNYDAGTVSLAQASYDTSCSDCVQPLTPGGK</sequence>
<comment type="similarity">
    <text evidence="1">Belongs to the peptidase A1 family.</text>
</comment>
<dbReference type="PRINTS" id="PR00792">
    <property type="entry name" value="PEPSIN"/>
</dbReference>
<evidence type="ECO:0000313" key="7">
    <source>
        <dbReference type="Proteomes" id="UP000019471"/>
    </source>
</evidence>
<feature type="signal peptide" evidence="4">
    <location>
        <begin position="1"/>
        <end position="18"/>
    </location>
</feature>
<keyword evidence="3" id="KW-1015">Disulfide bond</keyword>
<feature type="active site" evidence="2">
    <location>
        <position position="302"/>
    </location>
</feature>
<name>W9X583_9EURO</name>
<keyword evidence="4" id="KW-0732">Signal</keyword>
<dbReference type="PANTHER" id="PTHR47966">
    <property type="entry name" value="BETA-SITE APP-CLEAVING ENZYME, ISOFORM A-RELATED"/>
    <property type="match status" value="1"/>
</dbReference>
<dbReference type="Proteomes" id="UP000019471">
    <property type="component" value="Unassembled WGS sequence"/>
</dbReference>
<dbReference type="InterPro" id="IPR001461">
    <property type="entry name" value="Aspartic_peptidase_A1"/>
</dbReference>
<dbReference type="RefSeq" id="XP_007743773.1">
    <property type="nucleotide sequence ID" value="XM_007745583.1"/>
</dbReference>
<dbReference type="GO" id="GO:0006508">
    <property type="term" value="P:proteolysis"/>
    <property type="evidence" value="ECO:0007669"/>
    <property type="project" value="InterPro"/>
</dbReference>
<feature type="chain" id="PRO_5004932574" description="Peptidase A1 domain-containing protein" evidence="4">
    <location>
        <begin position="19"/>
        <end position="437"/>
    </location>
</feature>
<comment type="caution">
    <text evidence="6">The sequence shown here is derived from an EMBL/GenBank/DDBJ whole genome shotgun (WGS) entry which is preliminary data.</text>
</comment>
<evidence type="ECO:0000256" key="4">
    <source>
        <dbReference type="SAM" id="SignalP"/>
    </source>
</evidence>
<feature type="domain" description="Peptidase A1" evidence="5">
    <location>
        <begin position="63"/>
        <end position="417"/>
    </location>
</feature>
<feature type="active site" evidence="2">
    <location>
        <position position="81"/>
    </location>
</feature>
<gene>
    <name evidence="6" type="ORF">A1O5_04980</name>
</gene>
<dbReference type="EMBL" id="AMGX01000006">
    <property type="protein sequence ID" value="EXJ72475.1"/>
    <property type="molecule type" value="Genomic_DNA"/>
</dbReference>
<dbReference type="InterPro" id="IPR021109">
    <property type="entry name" value="Peptidase_aspartic_dom_sf"/>
</dbReference>
<dbReference type="PROSITE" id="PS51767">
    <property type="entry name" value="PEPTIDASE_A1"/>
    <property type="match status" value="1"/>
</dbReference>
<evidence type="ECO:0000313" key="6">
    <source>
        <dbReference type="EMBL" id="EXJ72475.1"/>
    </source>
</evidence>
<dbReference type="GeneID" id="19189700"/>
<dbReference type="Gene3D" id="2.40.70.10">
    <property type="entry name" value="Acid Proteases"/>
    <property type="match status" value="2"/>
</dbReference>
<evidence type="ECO:0000256" key="3">
    <source>
        <dbReference type="PIRSR" id="PIRSR601461-2"/>
    </source>
</evidence>
<evidence type="ECO:0000256" key="1">
    <source>
        <dbReference type="ARBA" id="ARBA00007447"/>
    </source>
</evidence>
<dbReference type="STRING" id="1182543.W9X583"/>
<dbReference type="InterPro" id="IPR033121">
    <property type="entry name" value="PEPTIDASE_A1"/>
</dbReference>
<dbReference type="HOGENOM" id="CLU_013253_9_3_1"/>
<proteinExistence type="inferred from homology"/>
<protein>
    <recommendedName>
        <fullName evidence="5">Peptidase A1 domain-containing protein</fullName>
    </recommendedName>
</protein>
<dbReference type="OrthoDB" id="771136at2759"/>
<dbReference type="AlphaFoldDB" id="W9X583"/>
<dbReference type="GO" id="GO:0004190">
    <property type="term" value="F:aspartic-type endopeptidase activity"/>
    <property type="evidence" value="ECO:0007669"/>
    <property type="project" value="InterPro"/>
</dbReference>
<dbReference type="SUPFAM" id="SSF50630">
    <property type="entry name" value="Acid proteases"/>
    <property type="match status" value="1"/>
</dbReference>
<evidence type="ECO:0000256" key="2">
    <source>
        <dbReference type="PIRSR" id="PIRSR601461-1"/>
    </source>
</evidence>
<keyword evidence="7" id="KW-1185">Reference proteome</keyword>
<dbReference type="Pfam" id="PF00026">
    <property type="entry name" value="Asp"/>
    <property type="match status" value="2"/>
</dbReference>
<dbReference type="eggNOG" id="KOG1339">
    <property type="taxonomic scope" value="Eukaryota"/>
</dbReference>
<accession>W9X583</accession>